<evidence type="ECO:0000256" key="1">
    <source>
        <dbReference type="ARBA" id="ARBA00010839"/>
    </source>
</evidence>
<dbReference type="Pfam" id="PF17775">
    <property type="entry name" value="YchJ_M-like"/>
    <property type="match status" value="1"/>
</dbReference>
<sequence>MASSAFGTGASFGAPRKHHTPIEGQQLPDNAPCPCGSGRTYIGCCGALHHGLRRAGTAEALMRSRYSAFALYNGKYLLDTWHPTTRPEHMRLDPEHTWTALDILDTHHGNTTDTTGTVTYRAHARARDGRTTTLTEHSRFQRLNGAWVYIDGDILD</sequence>
<name>A0AA46BM55_9MICO</name>
<dbReference type="Pfam" id="PF02810">
    <property type="entry name" value="SEC-C"/>
    <property type="match status" value="1"/>
</dbReference>
<dbReference type="RefSeq" id="WP_115029731.1">
    <property type="nucleotide sequence ID" value="NZ_UFYA01000001.1"/>
</dbReference>
<accession>A0AA46BM55</accession>
<evidence type="ECO:0000313" key="5">
    <source>
        <dbReference type="EMBL" id="STD06291.1"/>
    </source>
</evidence>
<dbReference type="SUPFAM" id="SSF103642">
    <property type="entry name" value="Sec-C motif"/>
    <property type="match status" value="1"/>
</dbReference>
<comment type="similarity">
    <text evidence="1 2">Belongs to the UPF0225 family.</text>
</comment>
<dbReference type="InterPro" id="IPR004027">
    <property type="entry name" value="SEC_C_motif"/>
</dbReference>
<evidence type="ECO:0000313" key="6">
    <source>
        <dbReference type="Proteomes" id="UP000254118"/>
    </source>
</evidence>
<dbReference type="PANTHER" id="PTHR33747:SF1">
    <property type="entry name" value="ADENYLATE CYCLASE-ASSOCIATED CAP C-TERMINAL DOMAIN-CONTAINING PROTEIN"/>
    <property type="match status" value="1"/>
</dbReference>
<dbReference type="InterPro" id="IPR048469">
    <property type="entry name" value="YchJ-like_M"/>
</dbReference>
<dbReference type="HAMAP" id="MF_00612">
    <property type="entry name" value="UPF0225"/>
    <property type="match status" value="1"/>
</dbReference>
<feature type="domain" description="YchJ-like middle NTF2-like" evidence="4">
    <location>
        <begin position="57"/>
        <end position="152"/>
    </location>
</feature>
<organism evidence="5 6">
    <name type="scientific">Dermatophilus congolensis</name>
    <dbReference type="NCBI Taxonomy" id="1863"/>
    <lineage>
        <taxon>Bacteria</taxon>
        <taxon>Bacillati</taxon>
        <taxon>Actinomycetota</taxon>
        <taxon>Actinomycetes</taxon>
        <taxon>Micrococcales</taxon>
        <taxon>Dermatophilaceae</taxon>
        <taxon>Dermatophilus</taxon>
    </lineage>
</organism>
<dbReference type="AlphaFoldDB" id="A0AA46BM55"/>
<evidence type="ECO:0000259" key="4">
    <source>
        <dbReference type="Pfam" id="PF17775"/>
    </source>
</evidence>
<dbReference type="InterPro" id="IPR032710">
    <property type="entry name" value="NTF2-like_dom_sf"/>
</dbReference>
<dbReference type="InterPro" id="IPR023006">
    <property type="entry name" value="YchJ-like"/>
</dbReference>
<dbReference type="SUPFAM" id="SSF54427">
    <property type="entry name" value="NTF2-like"/>
    <property type="match status" value="1"/>
</dbReference>
<comment type="caution">
    <text evidence="5">The sequence shown here is derived from an EMBL/GenBank/DDBJ whole genome shotgun (WGS) entry which is preliminary data.</text>
</comment>
<gene>
    <name evidence="5" type="primary">ychJ</name>
    <name evidence="5" type="ORF">NCTC7915_00596</name>
</gene>
<dbReference type="PANTHER" id="PTHR33747">
    <property type="entry name" value="UPF0225 PROTEIN SCO1677"/>
    <property type="match status" value="1"/>
</dbReference>
<dbReference type="Gene3D" id="3.10.450.50">
    <property type="match status" value="1"/>
</dbReference>
<proteinExistence type="inferred from homology"/>
<dbReference type="EMBL" id="UFYA01000001">
    <property type="protein sequence ID" value="STD06291.1"/>
    <property type="molecule type" value="Genomic_DNA"/>
</dbReference>
<feature type="region of interest" description="Disordered" evidence="3">
    <location>
        <begin position="1"/>
        <end position="28"/>
    </location>
</feature>
<evidence type="ECO:0000256" key="2">
    <source>
        <dbReference type="HAMAP-Rule" id="MF_00612"/>
    </source>
</evidence>
<evidence type="ECO:0000256" key="3">
    <source>
        <dbReference type="SAM" id="MobiDB-lite"/>
    </source>
</evidence>
<reference evidence="5 6" key="1">
    <citation type="submission" date="2018-06" db="EMBL/GenBank/DDBJ databases">
        <authorList>
            <consortium name="Pathogen Informatics"/>
            <person name="Doyle S."/>
        </authorList>
    </citation>
    <scope>NUCLEOTIDE SEQUENCE [LARGE SCALE GENOMIC DNA]</scope>
    <source>
        <strain evidence="5 6">NCTC7915</strain>
    </source>
</reference>
<protein>
    <recommendedName>
        <fullName evidence="2">UPF0225 protein NCTC7915_00596</fullName>
    </recommendedName>
</protein>
<dbReference type="Proteomes" id="UP000254118">
    <property type="component" value="Unassembled WGS sequence"/>
</dbReference>